<proteinExistence type="predicted"/>
<accession>A0A1I9GAB0</accession>
<feature type="region of interest" description="Disordered" evidence="1">
    <location>
        <begin position="1"/>
        <end position="43"/>
    </location>
</feature>
<feature type="non-terminal residue" evidence="2">
    <location>
        <position position="43"/>
    </location>
</feature>
<gene>
    <name evidence="2" type="primary">Bm11830</name>
    <name evidence="2" type="ORF">BM_Bm11830</name>
</gene>
<evidence type="ECO:0000313" key="2">
    <source>
        <dbReference type="EMBL" id="CDQ07526.1"/>
    </source>
</evidence>
<dbReference type="EMBL" id="LN860519">
    <property type="protein sequence ID" value="CDQ07526.1"/>
    <property type="molecule type" value="Genomic_DNA"/>
</dbReference>
<name>A0A1I9GAB0_BRUMA</name>
<reference evidence="2" key="1">
    <citation type="journal article" date="2007" name="Science">
        <title>Draft genome of the filarial nematode parasite Brugia malayi.</title>
        <authorList>
            <person name="Ghedin E."/>
            <person name="Wang S."/>
            <person name="Spiro D."/>
            <person name="Caler E."/>
            <person name="Zhao Q."/>
            <person name="Crabtree J."/>
            <person name="Allen J.E."/>
            <person name="Delcher A.L."/>
            <person name="Guiliano D.B."/>
            <person name="Miranda-Saavedra D."/>
            <person name="Angiuoli S.V."/>
            <person name="Creasy T."/>
            <person name="Amedeo P."/>
            <person name="Haas B."/>
            <person name="El-Sayed N.M."/>
            <person name="Wortman J.R."/>
            <person name="Feldblyum T."/>
            <person name="Tallon L."/>
            <person name="Schatz M."/>
            <person name="Shumway M."/>
            <person name="Koo H."/>
            <person name="Salzberg S.L."/>
            <person name="Schobel S."/>
            <person name="Pertea M."/>
            <person name="Pop M."/>
            <person name="White O."/>
            <person name="Barton G.J."/>
            <person name="Carlow C.K."/>
            <person name="Crawford M.J."/>
            <person name="Daub J."/>
            <person name="Dimmic M.W."/>
            <person name="Estes C.F."/>
            <person name="Foster J.M."/>
            <person name="Ganatra M."/>
            <person name="Gregory W.F."/>
            <person name="Johnson N.M."/>
            <person name="Jin J."/>
            <person name="Komuniecki R."/>
            <person name="Korf I."/>
            <person name="Kumar S."/>
            <person name="Laney S."/>
            <person name="Li B.W."/>
            <person name="Li W."/>
            <person name="Lindblom T.H."/>
            <person name="Lustigman S."/>
            <person name="Ma D."/>
            <person name="Maina C.V."/>
            <person name="Martin D.M."/>
            <person name="McCarter J.P."/>
            <person name="McReynolds L."/>
            <person name="Mitreva M."/>
            <person name="Nutman T.B."/>
            <person name="Parkinson J."/>
            <person name="Peregrin-Alvarez J.M."/>
            <person name="Poole C."/>
            <person name="Ren Q."/>
            <person name="Saunders L."/>
            <person name="Sluder A.E."/>
            <person name="Smith K."/>
            <person name="Stanke M."/>
            <person name="Unnasch T.R."/>
            <person name="Ware J."/>
            <person name="Wei A.D."/>
            <person name="Weil G."/>
            <person name="Williams D.J."/>
            <person name="Zhang Y."/>
            <person name="Williams S.A."/>
            <person name="Fraser-Liggett C."/>
            <person name="Slatko B."/>
            <person name="Blaxter M.L."/>
            <person name="Scott A.L."/>
        </authorList>
    </citation>
    <scope>NUCLEOTIDE SEQUENCE</scope>
    <source>
        <strain evidence="2">FR3</strain>
    </source>
</reference>
<feature type="compositionally biased region" description="Pro residues" evidence="1">
    <location>
        <begin position="33"/>
        <end position="43"/>
    </location>
</feature>
<organism evidence="2">
    <name type="scientific">Brugia malayi</name>
    <name type="common">Filarial nematode worm</name>
    <dbReference type="NCBI Taxonomy" id="6279"/>
    <lineage>
        <taxon>Eukaryota</taxon>
        <taxon>Metazoa</taxon>
        <taxon>Ecdysozoa</taxon>
        <taxon>Nematoda</taxon>
        <taxon>Chromadorea</taxon>
        <taxon>Rhabditida</taxon>
        <taxon>Spirurina</taxon>
        <taxon>Spiruromorpha</taxon>
        <taxon>Filarioidea</taxon>
        <taxon>Onchocercidae</taxon>
        <taxon>Brugia</taxon>
    </lineage>
</organism>
<reference evidence="2" key="2">
    <citation type="submission" date="2012-12" db="EMBL/GenBank/DDBJ databases">
        <authorList>
            <consortium name="WormBase Consortium"/>
            <person name="Ghedin E."/>
            <person name="Paulini M."/>
        </authorList>
    </citation>
    <scope>NUCLEOTIDE SEQUENCE</scope>
    <source>
        <strain evidence="2">FR3</strain>
    </source>
</reference>
<evidence type="ECO:0000256" key="1">
    <source>
        <dbReference type="SAM" id="MobiDB-lite"/>
    </source>
</evidence>
<protein>
    <submittedName>
        <fullName evidence="2">Bm11830</fullName>
    </submittedName>
</protein>
<dbReference type="AlphaFoldDB" id="A0A1I9GAB0"/>
<sequence>MESSGFKLQAGKKRPEVPKEHKKQALKWEAKCGPPPGTPPYYE</sequence>